<evidence type="ECO:0000256" key="1">
    <source>
        <dbReference type="SAM" id="MobiDB-lite"/>
    </source>
</evidence>
<dbReference type="InterPro" id="IPR002921">
    <property type="entry name" value="Fungal_lipase-type"/>
</dbReference>
<feature type="signal peptide" evidence="2">
    <location>
        <begin position="1"/>
        <end position="23"/>
    </location>
</feature>
<dbReference type="InterPro" id="IPR051218">
    <property type="entry name" value="Sec_MonoDiacylglyc_Lipase"/>
</dbReference>
<keyword evidence="5" id="KW-1185">Reference proteome</keyword>
<evidence type="ECO:0000259" key="3">
    <source>
        <dbReference type="Pfam" id="PF01764"/>
    </source>
</evidence>
<dbReference type="Pfam" id="PF01764">
    <property type="entry name" value="Lipase_3"/>
    <property type="match status" value="1"/>
</dbReference>
<evidence type="ECO:0000313" key="5">
    <source>
        <dbReference type="Proteomes" id="UP001530293"/>
    </source>
</evidence>
<keyword evidence="2" id="KW-0732">Signal</keyword>
<dbReference type="EMBL" id="JALLBG020000138">
    <property type="protein sequence ID" value="KAL3762224.1"/>
    <property type="molecule type" value="Genomic_DNA"/>
</dbReference>
<comment type="caution">
    <text evidence="4">The sequence shown here is derived from an EMBL/GenBank/DDBJ whole genome shotgun (WGS) entry which is preliminary data.</text>
</comment>
<evidence type="ECO:0000313" key="4">
    <source>
        <dbReference type="EMBL" id="KAL3762224.1"/>
    </source>
</evidence>
<sequence length="439" mass="48351">MKMNTWRLLVRSMVCASVLLIDASSSDTKQHHYFPDSQLVLDMATLSHAVYHLRNKVTSCRDDHYDENNYSSSSDDRNQTNDNIFERFLPVGATCLYYSHDYSLGTQVLVVRSHLYNYIAVAYAGTDDWRTALTDGDILTSDFGPSRILDDNNYGNKTNNTSGTRDDNGNNSTSDDDNIRSIFNNVPDGIRVHRGFNEAVFNSNDFPQLFKCIASARVGGACCNDTDDSYGSGNAGMADAISNSQTSVPLQLLTTGHSLGAADSILLGAALHLAYPNELVRSINFGGPKIGNIAWSFWMNSLQPDKKERASVSSSSSSSGSYEIFRFVNKIDLVPRLPELPPLTHAGHTLQMSVGGGIKAYYDHVGDEDVGYVGVPFGWEEAPYALLPLALASHPCYHYVEYLDYYKPNSTSENLTSLYYVDDFERIDGPAGQSISAYA</sequence>
<feature type="region of interest" description="Disordered" evidence="1">
    <location>
        <begin position="150"/>
        <end position="179"/>
    </location>
</feature>
<dbReference type="Gene3D" id="3.40.50.1820">
    <property type="entry name" value="alpha/beta hydrolase"/>
    <property type="match status" value="1"/>
</dbReference>
<dbReference type="SUPFAM" id="SSF53474">
    <property type="entry name" value="alpha/beta-Hydrolases"/>
    <property type="match status" value="1"/>
</dbReference>
<feature type="chain" id="PRO_5044817245" description="Fungal lipase-type domain-containing protein" evidence="2">
    <location>
        <begin position="24"/>
        <end position="439"/>
    </location>
</feature>
<reference evidence="4 5" key="1">
    <citation type="submission" date="2024-10" db="EMBL/GenBank/DDBJ databases">
        <title>Updated reference genomes for cyclostephanoid diatoms.</title>
        <authorList>
            <person name="Roberts W.R."/>
            <person name="Alverson A.J."/>
        </authorList>
    </citation>
    <scope>NUCLEOTIDE SEQUENCE [LARGE SCALE GENOMIC DNA]</scope>
    <source>
        <strain evidence="4 5">AJA232-27</strain>
    </source>
</reference>
<dbReference type="AlphaFoldDB" id="A0ABD3MHM6"/>
<protein>
    <recommendedName>
        <fullName evidence="3">Fungal lipase-type domain-containing protein</fullName>
    </recommendedName>
</protein>
<evidence type="ECO:0000256" key="2">
    <source>
        <dbReference type="SAM" id="SignalP"/>
    </source>
</evidence>
<dbReference type="InterPro" id="IPR029058">
    <property type="entry name" value="AB_hydrolase_fold"/>
</dbReference>
<accession>A0ABD3MHM6</accession>
<dbReference type="PANTHER" id="PTHR45856">
    <property type="entry name" value="ALPHA/BETA-HYDROLASES SUPERFAMILY PROTEIN"/>
    <property type="match status" value="1"/>
</dbReference>
<feature type="compositionally biased region" description="Polar residues" evidence="1">
    <location>
        <begin position="153"/>
        <end position="163"/>
    </location>
</feature>
<name>A0ABD3MHM6_9STRA</name>
<gene>
    <name evidence="4" type="ORF">ACHAWU_004762</name>
</gene>
<dbReference type="Proteomes" id="UP001530293">
    <property type="component" value="Unassembled WGS sequence"/>
</dbReference>
<feature type="domain" description="Fungal lipase-type" evidence="3">
    <location>
        <begin position="181"/>
        <end position="339"/>
    </location>
</feature>
<proteinExistence type="predicted"/>
<dbReference type="PANTHER" id="PTHR45856:SF11">
    <property type="entry name" value="FUNGAL LIPASE-LIKE DOMAIN-CONTAINING PROTEIN"/>
    <property type="match status" value="1"/>
</dbReference>
<organism evidence="4 5">
    <name type="scientific">Discostella pseudostelligera</name>
    <dbReference type="NCBI Taxonomy" id="259834"/>
    <lineage>
        <taxon>Eukaryota</taxon>
        <taxon>Sar</taxon>
        <taxon>Stramenopiles</taxon>
        <taxon>Ochrophyta</taxon>
        <taxon>Bacillariophyta</taxon>
        <taxon>Coscinodiscophyceae</taxon>
        <taxon>Thalassiosirophycidae</taxon>
        <taxon>Stephanodiscales</taxon>
        <taxon>Stephanodiscaceae</taxon>
        <taxon>Discostella</taxon>
    </lineage>
</organism>